<feature type="signal peptide" evidence="1">
    <location>
        <begin position="1"/>
        <end position="20"/>
    </location>
</feature>
<dbReference type="Proteomes" id="UP000183832">
    <property type="component" value="Unassembled WGS sequence"/>
</dbReference>
<organism evidence="2 3">
    <name type="scientific">Clunio marinus</name>
    <dbReference type="NCBI Taxonomy" id="568069"/>
    <lineage>
        <taxon>Eukaryota</taxon>
        <taxon>Metazoa</taxon>
        <taxon>Ecdysozoa</taxon>
        <taxon>Arthropoda</taxon>
        <taxon>Hexapoda</taxon>
        <taxon>Insecta</taxon>
        <taxon>Pterygota</taxon>
        <taxon>Neoptera</taxon>
        <taxon>Endopterygota</taxon>
        <taxon>Diptera</taxon>
        <taxon>Nematocera</taxon>
        <taxon>Chironomoidea</taxon>
        <taxon>Chironomidae</taxon>
        <taxon>Clunio</taxon>
    </lineage>
</organism>
<protein>
    <submittedName>
        <fullName evidence="2">CLUMA_CG016902, isoform A</fullName>
    </submittedName>
</protein>
<keyword evidence="1" id="KW-0732">Signal</keyword>
<proteinExistence type="predicted"/>
<dbReference type="AlphaFoldDB" id="A0A1J1IX55"/>
<name>A0A1J1IX55_9DIPT</name>
<evidence type="ECO:0000313" key="2">
    <source>
        <dbReference type="EMBL" id="CRL03145.1"/>
    </source>
</evidence>
<keyword evidence="3" id="KW-1185">Reference proteome</keyword>
<sequence>MKTKINFRGIAVLFLSLSLQQHYDNSNNDKSDSGRLDTNFLFNANFVSSLYIPICLSLKDLKAFQHFSSSNR</sequence>
<gene>
    <name evidence="2" type="ORF">CLUMA_CG016902</name>
</gene>
<feature type="chain" id="PRO_5012927183" evidence="1">
    <location>
        <begin position="21"/>
        <end position="72"/>
    </location>
</feature>
<reference evidence="2 3" key="1">
    <citation type="submission" date="2015-04" db="EMBL/GenBank/DDBJ databases">
        <authorList>
            <person name="Syromyatnikov M.Y."/>
            <person name="Popov V.N."/>
        </authorList>
    </citation>
    <scope>NUCLEOTIDE SEQUENCE [LARGE SCALE GENOMIC DNA]</scope>
</reference>
<dbReference type="EMBL" id="CVRI01000059">
    <property type="protein sequence ID" value="CRL03145.1"/>
    <property type="molecule type" value="Genomic_DNA"/>
</dbReference>
<accession>A0A1J1IX55</accession>
<evidence type="ECO:0000313" key="3">
    <source>
        <dbReference type="Proteomes" id="UP000183832"/>
    </source>
</evidence>
<evidence type="ECO:0000256" key="1">
    <source>
        <dbReference type="SAM" id="SignalP"/>
    </source>
</evidence>